<sequence length="462" mass="54294">MNQRLLRVVRLAAFGLDLFTLNLLVLLFQLLLQRTQGGEVVGYIRFWMWLNIAWMLVSNLGNLYREKSLASFEQFCRRTMHCFFYWLCLVMVYLFFARQFELSRLYIFLVLSGQGMLLLLNRFIYLGVRQHFLRRQYLTRKVMIIGFNDTAKKLATYLEEEDHYAEVVGFCEEEENVRELTHYPILGPVSESIATSRAHGVEEIYSTIAPEQDLGIYQVMDEADQLCIRFRVIPDLSYVMNRAFHIDYLNDIPVLSTRKEPLDDGGNRIRKRIFDIAFSGMILLLVLPWLVPLIGLLIKVESKGPIFFKQPRSGKNNQTFQCIKFRSMRLNDDAHHKQASRNDSRLTRVGRFLRKTNLDEMPQFINVFRGEMSVVGPRPHMLKHTDDYSKLIQQFMIRHFVKPGVTGWAQVNGYRGETTRLGQMEGRVKHDLWYAENWSLWLDVRIVFLTVWTTVKGDKQAF</sequence>
<dbReference type="GO" id="GO:0016020">
    <property type="term" value="C:membrane"/>
    <property type="evidence" value="ECO:0007669"/>
    <property type="project" value="UniProtKB-SubCell"/>
</dbReference>
<feature type="transmembrane region" description="Helical" evidence="7">
    <location>
        <begin position="82"/>
        <end position="100"/>
    </location>
</feature>
<dbReference type="InterPro" id="IPR017473">
    <property type="entry name" value="Undecaprenyl-P_gluc_Ptfrase"/>
</dbReference>
<protein>
    <submittedName>
        <fullName evidence="9">Putative colanic acid biosysnthesis UDP-glucose lipid carrier transferase</fullName>
    </submittedName>
</protein>
<accession>A0A1M5E2N3</accession>
<evidence type="ECO:0000259" key="8">
    <source>
        <dbReference type="Pfam" id="PF02397"/>
    </source>
</evidence>
<evidence type="ECO:0000256" key="1">
    <source>
        <dbReference type="ARBA" id="ARBA00004141"/>
    </source>
</evidence>
<comment type="similarity">
    <text evidence="2">Belongs to the bacterial sugar transferase family.</text>
</comment>
<evidence type="ECO:0000256" key="7">
    <source>
        <dbReference type="SAM" id="Phobius"/>
    </source>
</evidence>
<feature type="transmembrane region" description="Helical" evidence="7">
    <location>
        <begin position="276"/>
        <end position="298"/>
    </location>
</feature>
<dbReference type="EMBL" id="FQUU01000017">
    <property type="protein sequence ID" value="SHF73528.1"/>
    <property type="molecule type" value="Genomic_DNA"/>
</dbReference>
<keyword evidence="6 7" id="KW-0472">Membrane</keyword>
<feature type="transmembrane region" description="Helical" evidence="7">
    <location>
        <begin position="12"/>
        <end position="32"/>
    </location>
</feature>
<comment type="subcellular location">
    <subcellularLocation>
        <location evidence="1">Membrane</location>
        <topology evidence="1">Multi-pass membrane protein</topology>
    </subcellularLocation>
</comment>
<name>A0A1M5E2N3_9BACT</name>
<dbReference type="NCBIfam" id="TIGR03025">
    <property type="entry name" value="EPS_sugtrans"/>
    <property type="match status" value="1"/>
</dbReference>
<keyword evidence="4 7" id="KW-0812">Transmembrane</keyword>
<proteinExistence type="inferred from homology"/>
<gene>
    <name evidence="9" type="ORF">SAMN02745131_03399</name>
</gene>
<dbReference type="RefSeq" id="WP_072836535.1">
    <property type="nucleotide sequence ID" value="NZ_FQUU01000017.1"/>
</dbReference>
<evidence type="ECO:0000256" key="3">
    <source>
        <dbReference type="ARBA" id="ARBA00022679"/>
    </source>
</evidence>
<evidence type="ECO:0000256" key="4">
    <source>
        <dbReference type="ARBA" id="ARBA00022692"/>
    </source>
</evidence>
<evidence type="ECO:0000256" key="5">
    <source>
        <dbReference type="ARBA" id="ARBA00022989"/>
    </source>
</evidence>
<dbReference type="AlphaFoldDB" id="A0A1M5E2N3"/>
<dbReference type="NCBIfam" id="TIGR03023">
    <property type="entry name" value="WcaJ_sugtrans"/>
    <property type="match status" value="1"/>
</dbReference>
<dbReference type="PANTHER" id="PTHR30576:SF0">
    <property type="entry name" value="UNDECAPRENYL-PHOSPHATE N-ACETYLGALACTOSAMINYL 1-PHOSPHATE TRANSFERASE-RELATED"/>
    <property type="match status" value="1"/>
</dbReference>
<evidence type="ECO:0000256" key="2">
    <source>
        <dbReference type="ARBA" id="ARBA00006464"/>
    </source>
</evidence>
<evidence type="ECO:0000313" key="9">
    <source>
        <dbReference type="EMBL" id="SHF73528.1"/>
    </source>
</evidence>
<dbReference type="Proteomes" id="UP000184048">
    <property type="component" value="Unassembled WGS sequence"/>
</dbReference>
<keyword evidence="3 9" id="KW-0808">Transferase</keyword>
<dbReference type="InterPro" id="IPR017475">
    <property type="entry name" value="EPS_sugar_tfrase"/>
</dbReference>
<feature type="domain" description="Bacterial sugar transferase" evidence="8">
    <location>
        <begin position="271"/>
        <end position="455"/>
    </location>
</feature>
<dbReference type="GO" id="GO:0016780">
    <property type="term" value="F:phosphotransferase activity, for other substituted phosphate groups"/>
    <property type="evidence" value="ECO:0007669"/>
    <property type="project" value="TreeGrafter"/>
</dbReference>
<dbReference type="InterPro" id="IPR003362">
    <property type="entry name" value="Bact_transf"/>
</dbReference>
<evidence type="ECO:0000256" key="6">
    <source>
        <dbReference type="ARBA" id="ARBA00023136"/>
    </source>
</evidence>
<dbReference type="Pfam" id="PF13727">
    <property type="entry name" value="CoA_binding_3"/>
    <property type="match status" value="1"/>
</dbReference>
<dbReference type="PANTHER" id="PTHR30576">
    <property type="entry name" value="COLANIC BIOSYNTHESIS UDP-GLUCOSE LIPID CARRIER TRANSFERASE"/>
    <property type="match status" value="1"/>
</dbReference>
<organism evidence="9 10">
    <name type="scientific">Flavisolibacter ginsengisoli DSM 18119</name>
    <dbReference type="NCBI Taxonomy" id="1121884"/>
    <lineage>
        <taxon>Bacteria</taxon>
        <taxon>Pseudomonadati</taxon>
        <taxon>Bacteroidota</taxon>
        <taxon>Chitinophagia</taxon>
        <taxon>Chitinophagales</taxon>
        <taxon>Chitinophagaceae</taxon>
        <taxon>Flavisolibacter</taxon>
    </lineage>
</organism>
<evidence type="ECO:0000313" key="10">
    <source>
        <dbReference type="Proteomes" id="UP000184048"/>
    </source>
</evidence>
<dbReference type="STRING" id="1121884.SAMN02745131_03399"/>
<dbReference type="Pfam" id="PF02397">
    <property type="entry name" value="Bac_transf"/>
    <property type="match status" value="1"/>
</dbReference>
<feature type="transmembrane region" description="Helical" evidence="7">
    <location>
        <begin position="44"/>
        <end position="61"/>
    </location>
</feature>
<reference evidence="9 10" key="1">
    <citation type="submission" date="2016-11" db="EMBL/GenBank/DDBJ databases">
        <authorList>
            <person name="Jaros S."/>
            <person name="Januszkiewicz K."/>
            <person name="Wedrychowicz H."/>
        </authorList>
    </citation>
    <scope>NUCLEOTIDE SEQUENCE [LARGE SCALE GENOMIC DNA]</scope>
    <source>
        <strain evidence="9 10">DSM 18119</strain>
    </source>
</reference>
<dbReference type="Gene3D" id="3.40.50.720">
    <property type="entry name" value="NAD(P)-binding Rossmann-like Domain"/>
    <property type="match status" value="1"/>
</dbReference>
<keyword evidence="10" id="KW-1185">Reference proteome</keyword>
<keyword evidence="5 7" id="KW-1133">Transmembrane helix</keyword>
<dbReference type="OrthoDB" id="9808602at2"/>
<feature type="transmembrane region" description="Helical" evidence="7">
    <location>
        <begin position="106"/>
        <end position="128"/>
    </location>
</feature>